<name>A0A1I3VET9_9HYPH</name>
<dbReference type="AlphaFoldDB" id="A0A1I3VET9"/>
<evidence type="ECO:0000313" key="1">
    <source>
        <dbReference type="EMBL" id="SFJ93888.1"/>
    </source>
</evidence>
<keyword evidence="2" id="KW-1185">Reference proteome</keyword>
<dbReference type="EMBL" id="FOSL01000001">
    <property type="protein sequence ID" value="SFJ93888.1"/>
    <property type="molecule type" value="Genomic_DNA"/>
</dbReference>
<protein>
    <submittedName>
        <fullName evidence="1">Uncharacterized protein</fullName>
    </submittedName>
</protein>
<dbReference type="Proteomes" id="UP000323300">
    <property type="component" value="Unassembled WGS sequence"/>
</dbReference>
<evidence type="ECO:0000313" key="2">
    <source>
        <dbReference type="Proteomes" id="UP000323300"/>
    </source>
</evidence>
<dbReference type="RefSeq" id="WP_149757747.1">
    <property type="nucleotide sequence ID" value="NZ_BSPE01000002.1"/>
</dbReference>
<sequence length="71" mass="7892">MTHEYLRPCIAALANELDETYITLSEDIDRDASGYLILDDVDPALAQALEIIGNAEIDLSRLVFKIKEGII</sequence>
<organism evidence="1 2">
    <name type="scientific">Neomesorhizobium albiziae</name>
    <dbReference type="NCBI Taxonomy" id="335020"/>
    <lineage>
        <taxon>Bacteria</taxon>
        <taxon>Pseudomonadati</taxon>
        <taxon>Pseudomonadota</taxon>
        <taxon>Alphaproteobacteria</taxon>
        <taxon>Hyphomicrobiales</taxon>
        <taxon>Phyllobacteriaceae</taxon>
        <taxon>Neomesorhizobium</taxon>
    </lineage>
</organism>
<reference evidence="1 2" key="1">
    <citation type="submission" date="2016-10" db="EMBL/GenBank/DDBJ databases">
        <authorList>
            <person name="Varghese N."/>
            <person name="Submissions S."/>
        </authorList>
    </citation>
    <scope>NUCLEOTIDE SEQUENCE [LARGE SCALE GENOMIC DNA]</scope>
    <source>
        <strain evidence="1 2">DSM 21822</strain>
    </source>
</reference>
<proteinExistence type="predicted"/>
<gene>
    <name evidence="1" type="ORF">SAMN04488498_101412</name>
</gene>
<accession>A0A1I3VET9</accession>